<dbReference type="SMART" id="SM00941">
    <property type="entry name" value="PYNP_C"/>
    <property type="match status" value="1"/>
</dbReference>
<dbReference type="PANTHER" id="PTHR10515:SF0">
    <property type="entry name" value="THYMIDINE PHOSPHORYLASE"/>
    <property type="match status" value="1"/>
</dbReference>
<evidence type="ECO:0000313" key="6">
    <source>
        <dbReference type="EMBL" id="GGD64900.1"/>
    </source>
</evidence>
<evidence type="ECO:0000256" key="3">
    <source>
        <dbReference type="ARBA" id="ARBA00048550"/>
    </source>
</evidence>
<reference evidence="7" key="1">
    <citation type="journal article" date="2019" name="Int. J. Syst. Evol. Microbiol.">
        <title>The Global Catalogue of Microorganisms (GCM) 10K type strain sequencing project: providing services to taxonomists for standard genome sequencing and annotation.</title>
        <authorList>
            <consortium name="The Broad Institute Genomics Platform"/>
            <consortium name="The Broad Institute Genome Sequencing Center for Infectious Disease"/>
            <person name="Wu L."/>
            <person name="Ma J."/>
        </authorList>
    </citation>
    <scope>NUCLEOTIDE SEQUENCE [LARGE SCALE GENOMIC DNA]</scope>
    <source>
        <strain evidence="7">CGMCC 1.12923</strain>
    </source>
</reference>
<name>A0ABQ1RBF5_9ALTE</name>
<dbReference type="InterPro" id="IPR013466">
    <property type="entry name" value="Thymidine/AMP_Pase"/>
</dbReference>
<dbReference type="PIRSF" id="PIRSF000478">
    <property type="entry name" value="TP_PyNP"/>
    <property type="match status" value="1"/>
</dbReference>
<dbReference type="Gene3D" id="1.20.970.50">
    <property type="match status" value="1"/>
</dbReference>
<dbReference type="PROSITE" id="PS00647">
    <property type="entry name" value="THYMID_PHOSPHORYLASE"/>
    <property type="match status" value="1"/>
</dbReference>
<dbReference type="Pfam" id="PF02885">
    <property type="entry name" value="Glycos_trans_3N"/>
    <property type="match status" value="1"/>
</dbReference>
<dbReference type="SUPFAM" id="SSF47648">
    <property type="entry name" value="Nucleoside phosphorylase/phosphoribosyltransferase N-terminal domain"/>
    <property type="match status" value="1"/>
</dbReference>
<dbReference type="InterPro" id="IPR036566">
    <property type="entry name" value="PYNP-like_C_sf"/>
</dbReference>
<accession>A0ABQ1RBF5</accession>
<dbReference type="InterPro" id="IPR017872">
    <property type="entry name" value="Pyrmidine_PPase_CS"/>
</dbReference>
<keyword evidence="7" id="KW-1185">Reference proteome</keyword>
<evidence type="ECO:0000313" key="7">
    <source>
        <dbReference type="Proteomes" id="UP000614272"/>
    </source>
</evidence>
<proteinExistence type="inferred from homology"/>
<dbReference type="Gene3D" id="3.90.1170.30">
    <property type="entry name" value="Pyrimidine nucleoside phosphorylase-like, C-terminal domain"/>
    <property type="match status" value="1"/>
</dbReference>
<feature type="domain" description="Pyrimidine nucleoside phosphorylase C-terminal" evidence="5">
    <location>
        <begin position="430"/>
        <end position="497"/>
    </location>
</feature>
<dbReference type="InterPro" id="IPR028579">
    <property type="entry name" value="Thym_Pase_Put"/>
</dbReference>
<dbReference type="HAMAP" id="MF_00703">
    <property type="entry name" value="Thymid_phosp_2"/>
    <property type="match status" value="1"/>
</dbReference>
<dbReference type="InterPro" id="IPR000312">
    <property type="entry name" value="Glycosyl_Trfase_fam3"/>
</dbReference>
<dbReference type="Pfam" id="PF00591">
    <property type="entry name" value="Glycos_transf_3"/>
    <property type="match status" value="1"/>
</dbReference>
<sequence>MKKRNTLKAIDMGINTHHEPVIYMREDCEICQSEGFSANSRLLLECDGQSIIATLNIVDNPVLAKGYAGLSKVAMQRLMAEEGSILDISQAPVVSSLAAVRKKIFGNRLSNNDLQGIITDIGRHRYSDIEIASFLSVCAGSRLNVNEIIGLTLAMVNSGKRLAWPDHEKVFDKHCIGGLPGNRTTPIVVSIASAGGLIIPKTSSRAITSPAGTADTMETMANVNLSISDIRRVVAQNGACLAWGGAVNLSPTDDLLIRIERALDLDGEGQLIASVLSKKIAAGSTHVVIDVPVGETAKIRSHTDAERLISLFEQVGEACSLVVRCVITDGSQPIGRGIGPVLEARDLLAVLQNQPDAPQDLRNRALLLSAHLFDLAEQCGLESGLEKARDLLDSGAAWKQFQRIIKAQGEVKKISPAKYQHTEKAEHNGMINAIDNRQLARLAKLAGAPSSPVAGLYLHTKVGQMVTTDAPLFTLYSNSQGELDYAMAFYQQAEIFSIKETQ</sequence>
<dbReference type="PANTHER" id="PTHR10515">
    <property type="entry name" value="THYMIDINE PHOSPHORYLASE"/>
    <property type="match status" value="1"/>
</dbReference>
<gene>
    <name evidence="6" type="ORF">GCM10011357_20300</name>
</gene>
<dbReference type="EMBL" id="BMGJ01000007">
    <property type="protein sequence ID" value="GGD64900.1"/>
    <property type="molecule type" value="Genomic_DNA"/>
</dbReference>
<comment type="caution">
    <text evidence="6">The sequence shown here is derived from an EMBL/GenBank/DDBJ whole genome shotgun (WGS) entry which is preliminary data.</text>
</comment>
<dbReference type="NCBIfam" id="NF003338">
    <property type="entry name" value="PRK04350.1"/>
    <property type="match status" value="1"/>
</dbReference>
<dbReference type="InterPro" id="IPR017459">
    <property type="entry name" value="Glycosyl_Trfase_fam3_N_dom"/>
</dbReference>
<evidence type="ECO:0000256" key="1">
    <source>
        <dbReference type="ARBA" id="ARBA00022676"/>
    </source>
</evidence>
<dbReference type="InterPro" id="IPR000053">
    <property type="entry name" value="Thymidine/pyrmidine_PPase"/>
</dbReference>
<evidence type="ECO:0000256" key="4">
    <source>
        <dbReference type="HAMAP-Rule" id="MF_00703"/>
    </source>
</evidence>
<protein>
    <recommendedName>
        <fullName evidence="4">Putative thymidine phosphorylase</fullName>
        <ecNumber evidence="4">2.4.2.4</ecNumber>
    </recommendedName>
    <alternativeName>
        <fullName evidence="4">TdRPase</fullName>
    </alternativeName>
</protein>
<dbReference type="Pfam" id="PF07831">
    <property type="entry name" value="PYNP_C"/>
    <property type="match status" value="1"/>
</dbReference>
<keyword evidence="1 4" id="KW-0328">Glycosyltransferase</keyword>
<comment type="catalytic activity">
    <reaction evidence="3 4">
        <text>thymidine + phosphate = 2-deoxy-alpha-D-ribose 1-phosphate + thymine</text>
        <dbReference type="Rhea" id="RHEA:16037"/>
        <dbReference type="ChEBI" id="CHEBI:17748"/>
        <dbReference type="ChEBI" id="CHEBI:17821"/>
        <dbReference type="ChEBI" id="CHEBI:43474"/>
        <dbReference type="ChEBI" id="CHEBI:57259"/>
        <dbReference type="EC" id="2.4.2.4"/>
    </reaction>
</comment>
<evidence type="ECO:0000259" key="5">
    <source>
        <dbReference type="SMART" id="SM00941"/>
    </source>
</evidence>
<dbReference type="InterPro" id="IPR013102">
    <property type="entry name" value="PYNP_C"/>
</dbReference>
<dbReference type="NCBIfam" id="TIGR02645">
    <property type="entry name" value="ARCH_P_rylase"/>
    <property type="match status" value="1"/>
</dbReference>
<dbReference type="SUPFAM" id="SSF54680">
    <property type="entry name" value="Pyrimidine nucleoside phosphorylase C-terminal domain"/>
    <property type="match status" value="1"/>
</dbReference>
<comment type="similarity">
    <text evidence="4">Belongs to the thymidine/pyrimidine-nucleoside phosphorylase family. Type 2 subfamily.</text>
</comment>
<dbReference type="InterPro" id="IPR036320">
    <property type="entry name" value="Glycosyl_Trfase_fam3_N_dom_sf"/>
</dbReference>
<organism evidence="6 7">
    <name type="scientific">Lacimicrobium alkaliphilum</name>
    <dbReference type="NCBI Taxonomy" id="1526571"/>
    <lineage>
        <taxon>Bacteria</taxon>
        <taxon>Pseudomonadati</taxon>
        <taxon>Pseudomonadota</taxon>
        <taxon>Gammaproteobacteria</taxon>
        <taxon>Alteromonadales</taxon>
        <taxon>Alteromonadaceae</taxon>
        <taxon>Lacimicrobium</taxon>
    </lineage>
</organism>
<dbReference type="RefSeq" id="WP_099034349.1">
    <property type="nucleotide sequence ID" value="NZ_BMGJ01000007.1"/>
</dbReference>
<dbReference type="Gene3D" id="3.40.1030.10">
    <property type="entry name" value="Nucleoside phosphorylase/phosphoribosyltransferase catalytic domain"/>
    <property type="match status" value="1"/>
</dbReference>
<keyword evidence="2 4" id="KW-0808">Transferase</keyword>
<evidence type="ECO:0000256" key="2">
    <source>
        <dbReference type="ARBA" id="ARBA00022679"/>
    </source>
</evidence>
<dbReference type="Proteomes" id="UP000614272">
    <property type="component" value="Unassembled WGS sequence"/>
</dbReference>
<dbReference type="SUPFAM" id="SSF52418">
    <property type="entry name" value="Nucleoside phosphorylase/phosphoribosyltransferase catalytic domain"/>
    <property type="match status" value="1"/>
</dbReference>
<dbReference type="InterPro" id="IPR035902">
    <property type="entry name" value="Nuc_phospho_transferase"/>
</dbReference>
<dbReference type="EC" id="2.4.2.4" evidence="4"/>